<sequence>MSPNPQFPVWNRLLDESVQAMRQQRYSHTAALLHMIVGNGSRKARLWPHYRQALAAYAFALYRNGDIGQALVYQTQLLLLLPNDPEARGNFLLLLKAGVGRLPDSAEFRRVLHSVFARSDVGEYAVEIARSLLQDAVFSQAVELLLSAADTQIMRALRQGRLRALMQAPLFLQLLRGSLIPLPTFETALRRLRKALLLTYAAPGPAAESTRPGKLEWEFIGALAHYSWLTEYASAEDEQERTVVGLLRQQLEAGLSLPSEPSWQPALAYYAMYRSGLELSDCRAVFTQASVIWKPYLQPLIRDWRACLAERVLAAEIDSLTAIGGNISELVRRQYEENPFPRWQQDPVAHQRLTARRWLASFAHDLQLPIEFDGQVDVLTAGCGTGLEPISLVRQIQTGRYLALDLSRASLAYAKRMATQLGLADAIDFKQADITQLADFSEQFDLITASGVLHHLQNPLEGWRILTGLLKPGGIMLVSLYSEAARQTVVRARTLIAEHGWEATPERMRQFRQAILAGEYEALKPLLQWRDFYNLSMFRDLVFHVNEHRYSLPKIEQQLAELGLCFVSMRGLPMPLQAMYQAGFPQDSHGASLANWARFEEQHPNAFAAMYGLVLQKPGRE</sequence>
<dbReference type="SUPFAM" id="SSF53335">
    <property type="entry name" value="S-adenosyl-L-methionine-dependent methyltransferases"/>
    <property type="match status" value="1"/>
</dbReference>
<dbReference type="Gene3D" id="3.40.50.150">
    <property type="entry name" value="Vaccinia Virus protein VP39"/>
    <property type="match status" value="1"/>
</dbReference>
<comment type="caution">
    <text evidence="2">The sequence shown here is derived from an EMBL/GenBank/DDBJ whole genome shotgun (WGS) entry which is preliminary data.</text>
</comment>
<dbReference type="Proteomes" id="UP000652176">
    <property type="component" value="Unassembled WGS sequence"/>
</dbReference>
<proteinExistence type="predicted"/>
<dbReference type="CDD" id="cd02440">
    <property type="entry name" value="AdoMet_MTases"/>
    <property type="match status" value="1"/>
</dbReference>
<accession>A0ABR9CXP9</accession>
<dbReference type="PANTHER" id="PTHR43861">
    <property type="entry name" value="TRANS-ACONITATE 2-METHYLTRANSFERASE-RELATED"/>
    <property type="match status" value="1"/>
</dbReference>
<dbReference type="RefSeq" id="WP_192373672.1">
    <property type="nucleotide sequence ID" value="NZ_CAJHIV010000001.1"/>
</dbReference>
<reference evidence="2 3" key="1">
    <citation type="submission" date="2020-09" db="EMBL/GenBank/DDBJ databases">
        <title>Methylomonas albis sp. nov. and Methylomonas fluvii sp. nov.: Two cold-adapted methanotrophs from the River Elbe and an amended description of Methylovulum psychrotolerans strain Eb1.</title>
        <authorList>
            <person name="Bussmann I.K."/>
            <person name="Klings K.-W."/>
            <person name="Warnstedt J."/>
            <person name="Hoppert M."/>
            <person name="Saborowski A."/>
            <person name="Horn F."/>
            <person name="Liebner S."/>
        </authorList>
    </citation>
    <scope>NUCLEOTIDE SEQUENCE [LARGE SCALE GENOMIC DNA]</scope>
    <source>
        <strain evidence="2 3">EbA</strain>
    </source>
</reference>
<dbReference type="EMBL" id="JACXSS010000001">
    <property type="protein sequence ID" value="MBD9355281.1"/>
    <property type="molecule type" value="Genomic_DNA"/>
</dbReference>
<dbReference type="InterPro" id="IPR011990">
    <property type="entry name" value="TPR-like_helical_dom_sf"/>
</dbReference>
<gene>
    <name evidence="2" type="ORF">IE877_05215</name>
</gene>
<evidence type="ECO:0000259" key="1">
    <source>
        <dbReference type="Pfam" id="PF08242"/>
    </source>
</evidence>
<dbReference type="Pfam" id="PF08242">
    <property type="entry name" value="Methyltransf_12"/>
    <property type="match status" value="1"/>
</dbReference>
<organism evidence="2 3">
    <name type="scientific">Methylomonas albis</name>
    <dbReference type="NCBI Taxonomy" id="1854563"/>
    <lineage>
        <taxon>Bacteria</taxon>
        <taxon>Pseudomonadati</taxon>
        <taxon>Pseudomonadota</taxon>
        <taxon>Gammaproteobacteria</taxon>
        <taxon>Methylococcales</taxon>
        <taxon>Methylococcaceae</taxon>
        <taxon>Methylomonas</taxon>
    </lineage>
</organism>
<dbReference type="InterPro" id="IPR013217">
    <property type="entry name" value="Methyltransf_12"/>
</dbReference>
<evidence type="ECO:0000313" key="2">
    <source>
        <dbReference type="EMBL" id="MBD9355281.1"/>
    </source>
</evidence>
<dbReference type="Gene3D" id="1.25.40.10">
    <property type="entry name" value="Tetratricopeptide repeat domain"/>
    <property type="match status" value="1"/>
</dbReference>
<feature type="domain" description="Methyltransferase type 12" evidence="1">
    <location>
        <begin position="380"/>
        <end position="475"/>
    </location>
</feature>
<keyword evidence="2" id="KW-0489">Methyltransferase</keyword>
<dbReference type="GO" id="GO:0032259">
    <property type="term" value="P:methylation"/>
    <property type="evidence" value="ECO:0007669"/>
    <property type="project" value="UniProtKB-KW"/>
</dbReference>
<name>A0ABR9CXP9_9GAMM</name>
<dbReference type="PANTHER" id="PTHR43861:SF1">
    <property type="entry name" value="TRANS-ACONITATE 2-METHYLTRANSFERASE"/>
    <property type="match status" value="1"/>
</dbReference>
<evidence type="ECO:0000313" key="3">
    <source>
        <dbReference type="Proteomes" id="UP000652176"/>
    </source>
</evidence>
<keyword evidence="2" id="KW-0808">Transferase</keyword>
<protein>
    <submittedName>
        <fullName evidence="2">Class I SAM-dependent methyltransferase</fullName>
    </submittedName>
</protein>
<dbReference type="GO" id="GO:0008168">
    <property type="term" value="F:methyltransferase activity"/>
    <property type="evidence" value="ECO:0007669"/>
    <property type="project" value="UniProtKB-KW"/>
</dbReference>
<keyword evidence="3" id="KW-1185">Reference proteome</keyword>
<dbReference type="InterPro" id="IPR029063">
    <property type="entry name" value="SAM-dependent_MTases_sf"/>
</dbReference>